<dbReference type="PANTHER" id="PTHR34820:SF4">
    <property type="entry name" value="INNER MEMBRANE PROTEIN YEBZ"/>
    <property type="match status" value="1"/>
</dbReference>
<dbReference type="GO" id="GO:0005886">
    <property type="term" value="C:plasma membrane"/>
    <property type="evidence" value="ECO:0007669"/>
    <property type="project" value="TreeGrafter"/>
</dbReference>
<feature type="transmembrane region" description="Helical" evidence="2">
    <location>
        <begin position="16"/>
        <end position="36"/>
    </location>
</feature>
<reference evidence="3" key="1">
    <citation type="journal article" date="2022" name="Nat. Microbiol.">
        <title>Unique mobile elements and scalable gene flow at the prokaryote-eukaryote boundary revealed by circularized Asgard archaea genomes.</title>
        <authorList>
            <person name="Wu F."/>
            <person name="Speth D.R."/>
            <person name="Philosof A."/>
            <person name="Cremiere A."/>
            <person name="Narayanan A."/>
            <person name="Barco R.A."/>
            <person name="Connon S.A."/>
            <person name="Amend J.P."/>
            <person name="Antoshechkin I.A."/>
            <person name="Orphan V.J."/>
        </authorList>
    </citation>
    <scope>NUCLEOTIDE SEQUENCE</scope>
    <source>
        <strain evidence="3">PM71</strain>
    </source>
</reference>
<feature type="transmembrane region" description="Helical" evidence="2">
    <location>
        <begin position="133"/>
        <end position="156"/>
    </location>
</feature>
<evidence type="ECO:0000256" key="1">
    <source>
        <dbReference type="ARBA" id="ARBA00004196"/>
    </source>
</evidence>
<keyword evidence="2" id="KW-1133">Transmembrane helix</keyword>
<evidence type="ECO:0008006" key="4">
    <source>
        <dbReference type="Google" id="ProtNLM"/>
    </source>
</evidence>
<dbReference type="InterPro" id="IPR032694">
    <property type="entry name" value="CopC/D"/>
</dbReference>
<gene>
    <name evidence="3" type="ORF">K9W45_04040</name>
</gene>
<organism evidence="3">
    <name type="scientific">Candidatus Heimdallarchaeum aukensis</name>
    <dbReference type="NCBI Taxonomy" id="2876573"/>
    <lineage>
        <taxon>Archaea</taxon>
        <taxon>Promethearchaeati</taxon>
        <taxon>Candidatus Heimdallarchaeota</taxon>
        <taxon>Candidatus Heimdallarchaeia (ex Rinke et al. 2021) (nom. nud.)</taxon>
        <taxon>Candidatus Heimdallarchaeales</taxon>
        <taxon>Candidatus Heimdallarchaeaceae</taxon>
        <taxon>Candidatus Heimdallarchaeum</taxon>
    </lineage>
</organism>
<evidence type="ECO:0000313" key="3">
    <source>
        <dbReference type="EMBL" id="UJG41641.1"/>
    </source>
</evidence>
<feature type="transmembrane region" description="Helical" evidence="2">
    <location>
        <begin position="57"/>
        <end position="76"/>
    </location>
</feature>
<comment type="subcellular location">
    <subcellularLocation>
        <location evidence="1">Cell envelope</location>
    </subcellularLocation>
</comment>
<keyword evidence="2" id="KW-0812">Transmembrane</keyword>
<name>A0A9Y1BM92_9ARCH</name>
<proteinExistence type="predicted"/>
<dbReference type="PANTHER" id="PTHR34820">
    <property type="entry name" value="INNER MEMBRANE PROTEIN YEBZ"/>
    <property type="match status" value="1"/>
</dbReference>
<dbReference type="EMBL" id="CP084166">
    <property type="protein sequence ID" value="UJG41641.1"/>
    <property type="molecule type" value="Genomic_DNA"/>
</dbReference>
<sequence>MASWVFMGIISALHDLFTAMWIGGMLALFLAVLPAVRKTIEKEQERKKLLENIKKKLSITTYISIIGLIITGLPLGKASPNFSGLMSFSTNYGVMLSIKHIIVLLMVITALFRSIFIKKISFKNKKTTEKLNFVLLIVNIIFGITVLVLSGLIARIPVS</sequence>
<dbReference type="AlphaFoldDB" id="A0A9Y1BM92"/>
<accession>A0A9Y1BM92</accession>
<dbReference type="GO" id="GO:0006825">
    <property type="term" value="P:copper ion transport"/>
    <property type="evidence" value="ECO:0007669"/>
    <property type="project" value="InterPro"/>
</dbReference>
<evidence type="ECO:0000256" key="2">
    <source>
        <dbReference type="SAM" id="Phobius"/>
    </source>
</evidence>
<protein>
    <recommendedName>
        <fullName evidence="4">Copper resistance protein D domain-containing protein</fullName>
    </recommendedName>
</protein>
<dbReference type="Proteomes" id="UP001201020">
    <property type="component" value="Chromosome"/>
</dbReference>
<keyword evidence="2" id="KW-0472">Membrane</keyword>
<feature type="transmembrane region" description="Helical" evidence="2">
    <location>
        <begin position="92"/>
        <end position="112"/>
    </location>
</feature>